<feature type="domain" description="HBS1-like protein N-terminal" evidence="6">
    <location>
        <begin position="15"/>
        <end position="87"/>
    </location>
</feature>
<dbReference type="STRING" id="425264.A0A3G2S7Z4"/>
<organism evidence="7 8">
    <name type="scientific">Malassezia restricta (strain ATCC 96810 / NBRC 103918 / CBS 7877)</name>
    <name type="common">Seborrheic dermatitis infection agent</name>
    <dbReference type="NCBI Taxonomy" id="425264"/>
    <lineage>
        <taxon>Eukaryota</taxon>
        <taxon>Fungi</taxon>
        <taxon>Dikarya</taxon>
        <taxon>Basidiomycota</taxon>
        <taxon>Ustilaginomycotina</taxon>
        <taxon>Malasseziomycetes</taxon>
        <taxon>Malasseziales</taxon>
        <taxon>Malasseziaceae</taxon>
        <taxon>Malassezia</taxon>
    </lineage>
</organism>
<feature type="region of interest" description="Disordered" evidence="5">
    <location>
        <begin position="84"/>
        <end position="119"/>
    </location>
</feature>
<reference evidence="7 8" key="1">
    <citation type="submission" date="2018-10" db="EMBL/GenBank/DDBJ databases">
        <title>Complete genome sequence of Malassezia restricta CBS 7877.</title>
        <authorList>
            <person name="Morand S.C."/>
            <person name="Bertignac M."/>
            <person name="Iltis A."/>
            <person name="Kolder I."/>
            <person name="Pirovano W."/>
            <person name="Jourdain R."/>
            <person name="Clavaud C."/>
        </authorList>
    </citation>
    <scope>NUCLEOTIDE SEQUENCE [LARGE SCALE GENOMIC DNA]</scope>
    <source>
        <strain evidence="7 8">CBS 7877</strain>
    </source>
</reference>
<keyword evidence="4" id="KW-0648">Protein biosynthesis</keyword>
<dbReference type="InterPro" id="IPR015033">
    <property type="entry name" value="HBS1-like_N"/>
</dbReference>
<dbReference type="Pfam" id="PF08938">
    <property type="entry name" value="HBS1_N"/>
    <property type="match status" value="1"/>
</dbReference>
<dbReference type="VEuPathDB" id="FungiDB:DNF11_3264"/>
<dbReference type="GO" id="GO:0016787">
    <property type="term" value="F:hydrolase activity"/>
    <property type="evidence" value="ECO:0007669"/>
    <property type="project" value="UniProtKB-KW"/>
</dbReference>
<dbReference type="EMBL" id="CP033153">
    <property type="protein sequence ID" value="AYO44214.1"/>
    <property type="molecule type" value="Genomic_DNA"/>
</dbReference>
<dbReference type="Proteomes" id="UP000269793">
    <property type="component" value="Chromosome VI"/>
</dbReference>
<feature type="compositionally biased region" description="Basic and acidic residues" evidence="5">
    <location>
        <begin position="84"/>
        <end position="96"/>
    </location>
</feature>
<evidence type="ECO:0000256" key="4">
    <source>
        <dbReference type="ARBA" id="ARBA00022917"/>
    </source>
</evidence>
<dbReference type="AlphaFoldDB" id="A0A3G2S7Z4"/>
<proteinExistence type="predicted"/>
<dbReference type="OrthoDB" id="342024at2759"/>
<gene>
    <name evidence="7" type="ORF">DNF11_3264</name>
</gene>
<evidence type="ECO:0000256" key="5">
    <source>
        <dbReference type="SAM" id="MobiDB-lite"/>
    </source>
</evidence>
<dbReference type="GO" id="GO:0006412">
    <property type="term" value="P:translation"/>
    <property type="evidence" value="ECO:0007669"/>
    <property type="project" value="UniProtKB-KW"/>
</dbReference>
<evidence type="ECO:0000259" key="6">
    <source>
        <dbReference type="Pfam" id="PF08938"/>
    </source>
</evidence>
<keyword evidence="2" id="KW-0963">Cytoplasm</keyword>
<comment type="subcellular location">
    <subcellularLocation>
        <location evidence="1">Cytoplasm</location>
    </subcellularLocation>
</comment>
<evidence type="ECO:0000256" key="3">
    <source>
        <dbReference type="ARBA" id="ARBA00022801"/>
    </source>
</evidence>
<sequence length="274" mass="29972">MSRHRAVRNLNLDEELNEDYGNEYDAIDDLSPEDQEAMDVALATVQSTLGEPDECGVTERRMREVLWDTYFDASSAVTQLLEEKQRNEAQARKRADITVPGTGTRQREQSPVGATGPAPMSELLRQSAQKRGASGAAPNKALQKLQAYRERKKALATQGIQQPLISHAQKPDIGTVQQSAQSPTPPPPAQPAVERSKTPSGARIDTLFPHTACPAPPSRFGQLVQSRPSKQRVSACSVLAKQSEADVERLRAVFSELSPDDRVLQARAGTRLVD</sequence>
<evidence type="ECO:0000313" key="8">
    <source>
        <dbReference type="Proteomes" id="UP000269793"/>
    </source>
</evidence>
<keyword evidence="8" id="KW-1185">Reference proteome</keyword>
<keyword evidence="3" id="KW-0378">Hydrolase</keyword>
<protein>
    <recommendedName>
        <fullName evidence="6">HBS1-like protein N-terminal domain-containing protein</fullName>
    </recommendedName>
</protein>
<accession>A0A3G2S7Z4</accession>
<evidence type="ECO:0000256" key="2">
    <source>
        <dbReference type="ARBA" id="ARBA00022490"/>
    </source>
</evidence>
<evidence type="ECO:0000256" key="1">
    <source>
        <dbReference type="ARBA" id="ARBA00004496"/>
    </source>
</evidence>
<name>A0A3G2S7Z4_MALR7</name>
<evidence type="ECO:0000313" key="7">
    <source>
        <dbReference type="EMBL" id="AYO44214.1"/>
    </source>
</evidence>
<feature type="region of interest" description="Disordered" evidence="5">
    <location>
        <begin position="172"/>
        <end position="226"/>
    </location>
</feature>
<dbReference type="GO" id="GO:0005737">
    <property type="term" value="C:cytoplasm"/>
    <property type="evidence" value="ECO:0007669"/>
    <property type="project" value="UniProtKB-SubCell"/>
</dbReference>